<dbReference type="Proteomes" id="UP000265520">
    <property type="component" value="Unassembled WGS sequence"/>
</dbReference>
<protein>
    <submittedName>
        <fullName evidence="1">Uncharacterized protein</fullName>
    </submittedName>
</protein>
<dbReference type="EMBL" id="LXQA010021199">
    <property type="protein sequence ID" value="MCH91803.1"/>
    <property type="molecule type" value="Genomic_DNA"/>
</dbReference>
<proteinExistence type="predicted"/>
<sequence length="23" mass="2681">EEGLWTKQVMDSVSLALDYKLVR</sequence>
<dbReference type="AlphaFoldDB" id="A0A392MWW8"/>
<evidence type="ECO:0000313" key="2">
    <source>
        <dbReference type="Proteomes" id="UP000265520"/>
    </source>
</evidence>
<accession>A0A392MWW8</accession>
<name>A0A392MWW8_9FABA</name>
<reference evidence="1 2" key="1">
    <citation type="journal article" date="2018" name="Front. Plant Sci.">
        <title>Red Clover (Trifolium pratense) and Zigzag Clover (T. medium) - A Picture of Genomic Similarities and Differences.</title>
        <authorList>
            <person name="Dluhosova J."/>
            <person name="Istvanek J."/>
            <person name="Nedelnik J."/>
            <person name="Repkova J."/>
        </authorList>
    </citation>
    <scope>NUCLEOTIDE SEQUENCE [LARGE SCALE GENOMIC DNA]</scope>
    <source>
        <strain evidence="2">cv. 10/8</strain>
        <tissue evidence="1">Leaf</tissue>
    </source>
</reference>
<feature type="non-terminal residue" evidence="1">
    <location>
        <position position="1"/>
    </location>
</feature>
<keyword evidence="2" id="KW-1185">Reference proteome</keyword>
<evidence type="ECO:0000313" key="1">
    <source>
        <dbReference type="EMBL" id="MCH91803.1"/>
    </source>
</evidence>
<comment type="caution">
    <text evidence="1">The sequence shown here is derived from an EMBL/GenBank/DDBJ whole genome shotgun (WGS) entry which is preliminary data.</text>
</comment>
<organism evidence="1 2">
    <name type="scientific">Trifolium medium</name>
    <dbReference type="NCBI Taxonomy" id="97028"/>
    <lineage>
        <taxon>Eukaryota</taxon>
        <taxon>Viridiplantae</taxon>
        <taxon>Streptophyta</taxon>
        <taxon>Embryophyta</taxon>
        <taxon>Tracheophyta</taxon>
        <taxon>Spermatophyta</taxon>
        <taxon>Magnoliopsida</taxon>
        <taxon>eudicotyledons</taxon>
        <taxon>Gunneridae</taxon>
        <taxon>Pentapetalae</taxon>
        <taxon>rosids</taxon>
        <taxon>fabids</taxon>
        <taxon>Fabales</taxon>
        <taxon>Fabaceae</taxon>
        <taxon>Papilionoideae</taxon>
        <taxon>50 kb inversion clade</taxon>
        <taxon>NPAAA clade</taxon>
        <taxon>Hologalegina</taxon>
        <taxon>IRL clade</taxon>
        <taxon>Trifolieae</taxon>
        <taxon>Trifolium</taxon>
    </lineage>
</organism>